<name>A0ABN3KZU8_9MICO</name>
<accession>A0ABN3KZU8</accession>
<dbReference type="Proteomes" id="UP001500730">
    <property type="component" value="Unassembled WGS sequence"/>
</dbReference>
<proteinExistence type="predicted"/>
<keyword evidence="2" id="KW-1185">Reference proteome</keyword>
<comment type="caution">
    <text evidence="1">The sequence shown here is derived from an EMBL/GenBank/DDBJ whole genome shotgun (WGS) entry which is preliminary data.</text>
</comment>
<reference evidence="1 2" key="1">
    <citation type="journal article" date="2019" name="Int. J. Syst. Evol. Microbiol.">
        <title>The Global Catalogue of Microorganisms (GCM) 10K type strain sequencing project: providing services to taxonomists for standard genome sequencing and annotation.</title>
        <authorList>
            <consortium name="The Broad Institute Genomics Platform"/>
            <consortium name="The Broad Institute Genome Sequencing Center for Infectious Disease"/>
            <person name="Wu L."/>
            <person name="Ma J."/>
        </authorList>
    </citation>
    <scope>NUCLEOTIDE SEQUENCE [LARGE SCALE GENOMIC DNA]</scope>
    <source>
        <strain evidence="1 2">JCM 16259</strain>
    </source>
</reference>
<protein>
    <submittedName>
        <fullName evidence="1">Uncharacterized protein</fullName>
    </submittedName>
</protein>
<evidence type="ECO:0000313" key="2">
    <source>
        <dbReference type="Proteomes" id="UP001500730"/>
    </source>
</evidence>
<sequence length="45" mass="4528">MGTAVIVASRAGRDGDGRGPAVRINGQTISYAVTLGRDAPSGQEV</sequence>
<evidence type="ECO:0000313" key="1">
    <source>
        <dbReference type="EMBL" id="GAA2473657.1"/>
    </source>
</evidence>
<gene>
    <name evidence="1" type="ORF">GCM10009858_08760</name>
</gene>
<organism evidence="1 2">
    <name type="scientific">Terrabacter carboxydivorans</name>
    <dbReference type="NCBI Taxonomy" id="619730"/>
    <lineage>
        <taxon>Bacteria</taxon>
        <taxon>Bacillati</taxon>
        <taxon>Actinomycetota</taxon>
        <taxon>Actinomycetes</taxon>
        <taxon>Micrococcales</taxon>
        <taxon>Intrasporangiaceae</taxon>
        <taxon>Terrabacter</taxon>
    </lineage>
</organism>
<dbReference type="EMBL" id="BAAARE010000003">
    <property type="protein sequence ID" value="GAA2473657.1"/>
    <property type="molecule type" value="Genomic_DNA"/>
</dbReference>